<dbReference type="EMBL" id="SJPX01000002">
    <property type="protein sequence ID" value="TWU56226.1"/>
    <property type="molecule type" value="Genomic_DNA"/>
</dbReference>
<dbReference type="PANTHER" id="PTHR13325">
    <property type="entry name" value="PROTEASE M50 MEMBRANE-BOUND TRANSCRIPTION FACTOR SITE 2 PROTEASE"/>
    <property type="match status" value="1"/>
</dbReference>
<name>A0A5C6F801_9BACT</name>
<accession>A0A5C6F801</accession>
<sequence>MTSHPTTVRLRADLIHRQIRSGGQKIWVVKDPLVRSYFHFTDQEHAMLMLADGRRSFKQLSADAASLFLPLHLSPQQVLQFFAGASHNGLVATRNTSTPSLAKRSRRWSNPLAIRLPGIDPTQGLAKLDFVSRLLFSVPAMTVIATLVIAAVLTVITRWSSFASDVATAASRLDNWIILALVIGTTKITHELAHAMACQKLGARCSEIGVMFLVGVPCLYCDVSDAWMLDRPWKRILVSAAGMIAELSIAAVATVAWVAANDGPLRDICVTVMVVCSVSTLLFNGNPLMKYDGYYILSDVIGMPNLASRARTAFQRRFTNTIWGAPSNSGSGSIHDPAHYEIGLIGFAIASGIYRTLVYSVIAMTFYQWAKLHGFADTVFAVGLAAGSFAVGRRIYHLLTQPKHARSPHGRSQIRVGTATGIAAALTVIAVTFPLPRSVTAVSITEPQSAKSIVVSAPGQIRHAVLSGATVRPNDIVASLIDDDADRERIAIATHRDQLESELAGLQNRRGVDAGASAAIPMTRKSLDQTNKQLSLIDRELDRRTLRSDVNGVAFPPERITESQTPDWQPRGWKGTPLDVSNRGAQLDEGTQVCVIGDAVRRDAIVYLSQNDVELVRIGQQAILRVADRPRGSVTGHITEIATSPANEIPASLIQSGRIQQSSVDSQPQPYYQARIRIDHQPITLPVRMIAAAQIKVDSASFWTRLNRWASDAF</sequence>
<gene>
    <name evidence="2" type="ORF">Poly59_25300</name>
</gene>
<protein>
    <submittedName>
        <fullName evidence="2">Peptidase family M50</fullName>
    </submittedName>
</protein>
<feature type="transmembrane region" description="Helical" evidence="1">
    <location>
        <begin position="265"/>
        <end position="283"/>
    </location>
</feature>
<feature type="transmembrane region" description="Helical" evidence="1">
    <location>
        <begin position="176"/>
        <end position="193"/>
    </location>
</feature>
<organism evidence="2 3">
    <name type="scientific">Rubripirellula reticaptiva</name>
    <dbReference type="NCBI Taxonomy" id="2528013"/>
    <lineage>
        <taxon>Bacteria</taxon>
        <taxon>Pseudomonadati</taxon>
        <taxon>Planctomycetota</taxon>
        <taxon>Planctomycetia</taxon>
        <taxon>Pirellulales</taxon>
        <taxon>Pirellulaceae</taxon>
        <taxon>Rubripirellula</taxon>
    </lineage>
</organism>
<comment type="caution">
    <text evidence="2">The sequence shown here is derived from an EMBL/GenBank/DDBJ whole genome shotgun (WGS) entry which is preliminary data.</text>
</comment>
<feature type="transmembrane region" description="Helical" evidence="1">
    <location>
        <begin position="134"/>
        <end position="156"/>
    </location>
</feature>
<dbReference type="AlphaFoldDB" id="A0A5C6F801"/>
<dbReference type="GO" id="GO:0005737">
    <property type="term" value="C:cytoplasm"/>
    <property type="evidence" value="ECO:0007669"/>
    <property type="project" value="TreeGrafter"/>
</dbReference>
<dbReference type="RefSeq" id="WP_146534249.1">
    <property type="nucleotide sequence ID" value="NZ_SJPX01000002.1"/>
</dbReference>
<dbReference type="InterPro" id="IPR001193">
    <property type="entry name" value="MBTPS2"/>
</dbReference>
<dbReference type="Gene3D" id="2.40.30.170">
    <property type="match status" value="1"/>
</dbReference>
<dbReference type="PANTHER" id="PTHR13325:SF3">
    <property type="entry name" value="MEMBRANE-BOUND TRANSCRIPTION FACTOR SITE-2 PROTEASE"/>
    <property type="match status" value="1"/>
</dbReference>
<feature type="transmembrane region" description="Helical" evidence="1">
    <location>
        <begin position="236"/>
        <end position="259"/>
    </location>
</feature>
<feature type="transmembrane region" description="Helical" evidence="1">
    <location>
        <begin position="342"/>
        <end position="367"/>
    </location>
</feature>
<keyword evidence="3" id="KW-1185">Reference proteome</keyword>
<keyword evidence="1" id="KW-0472">Membrane</keyword>
<evidence type="ECO:0000313" key="2">
    <source>
        <dbReference type="EMBL" id="TWU56226.1"/>
    </source>
</evidence>
<keyword evidence="1" id="KW-0812">Transmembrane</keyword>
<feature type="transmembrane region" description="Helical" evidence="1">
    <location>
        <begin position="379"/>
        <end position="396"/>
    </location>
</feature>
<dbReference type="GO" id="GO:0016020">
    <property type="term" value="C:membrane"/>
    <property type="evidence" value="ECO:0007669"/>
    <property type="project" value="InterPro"/>
</dbReference>
<evidence type="ECO:0000256" key="1">
    <source>
        <dbReference type="SAM" id="Phobius"/>
    </source>
</evidence>
<dbReference type="GO" id="GO:0004222">
    <property type="term" value="F:metalloendopeptidase activity"/>
    <property type="evidence" value="ECO:0007669"/>
    <property type="project" value="InterPro"/>
</dbReference>
<evidence type="ECO:0000313" key="3">
    <source>
        <dbReference type="Proteomes" id="UP000317977"/>
    </source>
</evidence>
<dbReference type="GO" id="GO:0031293">
    <property type="term" value="P:membrane protein intracellular domain proteolysis"/>
    <property type="evidence" value="ECO:0007669"/>
    <property type="project" value="TreeGrafter"/>
</dbReference>
<dbReference type="OrthoDB" id="9759690at2"/>
<reference evidence="2 3" key="1">
    <citation type="submission" date="2019-02" db="EMBL/GenBank/DDBJ databases">
        <title>Deep-cultivation of Planctomycetes and their phenomic and genomic characterization uncovers novel biology.</title>
        <authorList>
            <person name="Wiegand S."/>
            <person name="Jogler M."/>
            <person name="Boedeker C."/>
            <person name="Pinto D."/>
            <person name="Vollmers J."/>
            <person name="Rivas-Marin E."/>
            <person name="Kohn T."/>
            <person name="Peeters S.H."/>
            <person name="Heuer A."/>
            <person name="Rast P."/>
            <person name="Oberbeckmann S."/>
            <person name="Bunk B."/>
            <person name="Jeske O."/>
            <person name="Meyerdierks A."/>
            <person name="Storesund J.E."/>
            <person name="Kallscheuer N."/>
            <person name="Luecker S."/>
            <person name="Lage O.M."/>
            <person name="Pohl T."/>
            <person name="Merkel B.J."/>
            <person name="Hornburger P."/>
            <person name="Mueller R.-W."/>
            <person name="Bruemmer F."/>
            <person name="Labrenz M."/>
            <person name="Spormann A.M."/>
            <person name="Op Den Camp H."/>
            <person name="Overmann J."/>
            <person name="Amann R."/>
            <person name="Jetten M.S.M."/>
            <person name="Mascher T."/>
            <person name="Medema M.H."/>
            <person name="Devos D.P."/>
            <person name="Kaster A.-K."/>
            <person name="Ovreas L."/>
            <person name="Rohde M."/>
            <person name="Galperin M.Y."/>
            <person name="Jogler C."/>
        </authorList>
    </citation>
    <scope>NUCLEOTIDE SEQUENCE [LARGE SCALE GENOMIC DNA]</scope>
    <source>
        <strain evidence="2 3">Poly59</strain>
    </source>
</reference>
<proteinExistence type="predicted"/>
<keyword evidence="1" id="KW-1133">Transmembrane helix</keyword>
<feature type="transmembrane region" description="Helical" evidence="1">
    <location>
        <begin position="416"/>
        <end position="435"/>
    </location>
</feature>
<dbReference type="Proteomes" id="UP000317977">
    <property type="component" value="Unassembled WGS sequence"/>
</dbReference>